<evidence type="ECO:0000256" key="1">
    <source>
        <dbReference type="ARBA" id="ARBA00022741"/>
    </source>
</evidence>
<feature type="domain" description="Helicase C-terminal" evidence="9">
    <location>
        <begin position="280"/>
        <end position="433"/>
    </location>
</feature>
<dbReference type="Gene3D" id="3.40.50.300">
    <property type="entry name" value="P-loop containing nucleotide triphosphate hydrolases"/>
    <property type="match status" value="2"/>
</dbReference>
<dbReference type="RefSeq" id="WP_015642181.1">
    <property type="nucleotide sequence ID" value="NC_021219.1"/>
</dbReference>
<dbReference type="AlphaFoldDB" id="R4PZP7"/>
<dbReference type="InterPro" id="IPR014014">
    <property type="entry name" value="RNA_helicase_DEAD_Q_motif"/>
</dbReference>
<feature type="domain" description="DEAD-box RNA helicase Q" evidence="10">
    <location>
        <begin position="55"/>
        <end position="83"/>
    </location>
</feature>
<accession>R4PZP7</accession>
<dbReference type="SMART" id="SM00490">
    <property type="entry name" value="HELICc"/>
    <property type="match status" value="1"/>
</dbReference>
<dbReference type="InterPro" id="IPR011545">
    <property type="entry name" value="DEAD/DEAH_box_helicase_dom"/>
</dbReference>
<name>R4PZP7_9BACT</name>
<evidence type="ECO:0000313" key="12">
    <source>
        <dbReference type="Proteomes" id="UP000013893"/>
    </source>
</evidence>
<dbReference type="InterPro" id="IPR014001">
    <property type="entry name" value="Helicase_ATP-bd"/>
</dbReference>
<dbReference type="InterPro" id="IPR044742">
    <property type="entry name" value="DEAD/DEAH_RhlB"/>
</dbReference>
<dbReference type="InterPro" id="IPR001650">
    <property type="entry name" value="Helicase_C-like"/>
</dbReference>
<evidence type="ECO:0000259" key="10">
    <source>
        <dbReference type="PROSITE" id="PS51195"/>
    </source>
</evidence>
<dbReference type="Pfam" id="PF00271">
    <property type="entry name" value="Helicase_C"/>
    <property type="match status" value="1"/>
</dbReference>
<dbReference type="GO" id="GO:0003676">
    <property type="term" value="F:nucleic acid binding"/>
    <property type="evidence" value="ECO:0007669"/>
    <property type="project" value="InterPro"/>
</dbReference>
<feature type="region of interest" description="Disordered" evidence="7">
    <location>
        <begin position="1"/>
        <end position="31"/>
    </location>
</feature>
<gene>
    <name evidence="11" type="ORF">L336_1032</name>
</gene>
<dbReference type="PANTHER" id="PTHR47959">
    <property type="entry name" value="ATP-DEPENDENT RNA HELICASE RHLE-RELATED"/>
    <property type="match status" value="1"/>
</dbReference>
<organism evidence="11 12">
    <name type="scientific">Candidatus Saccharimonas aalborgensis</name>
    <dbReference type="NCBI Taxonomy" id="1332188"/>
    <lineage>
        <taxon>Bacteria</taxon>
        <taxon>Candidatus Saccharimonadota</taxon>
        <taxon>Candidatus Saccharimonadia</taxon>
        <taxon>Candidatus Saccharimonadales</taxon>
        <taxon>Candidatus Saccharimonadaceae</taxon>
        <taxon>Candidatus Saccharimonas</taxon>
    </lineage>
</organism>
<evidence type="ECO:0000256" key="7">
    <source>
        <dbReference type="SAM" id="MobiDB-lite"/>
    </source>
</evidence>
<evidence type="ECO:0000256" key="6">
    <source>
        <dbReference type="PROSITE-ProRule" id="PRU00552"/>
    </source>
</evidence>
<dbReference type="Proteomes" id="UP000013893">
    <property type="component" value="Chromosome"/>
</dbReference>
<evidence type="ECO:0000256" key="3">
    <source>
        <dbReference type="ARBA" id="ARBA00022806"/>
    </source>
</evidence>
<dbReference type="PROSITE" id="PS51195">
    <property type="entry name" value="Q_MOTIF"/>
    <property type="match status" value="1"/>
</dbReference>
<dbReference type="CDD" id="cd18787">
    <property type="entry name" value="SF2_C_DEAD"/>
    <property type="match status" value="1"/>
</dbReference>
<protein>
    <submittedName>
        <fullName evidence="11">Putative DEAD/DEAH box helicase domain protein</fullName>
    </submittedName>
</protein>
<dbReference type="SUPFAM" id="SSF52540">
    <property type="entry name" value="P-loop containing nucleoside triphosphate hydrolases"/>
    <property type="match status" value="1"/>
</dbReference>
<dbReference type="GO" id="GO:0016787">
    <property type="term" value="F:hydrolase activity"/>
    <property type="evidence" value="ECO:0007669"/>
    <property type="project" value="UniProtKB-KW"/>
</dbReference>
<reference evidence="11 12" key="1">
    <citation type="journal article" date="2013" name="Nat. Biotechnol.">
        <title>Genome sequences of rare, uncultured bacteria obtained by differential coverage binning of multiple metagenomes.</title>
        <authorList>
            <person name="Albertsen M."/>
            <person name="Hugenholtz P."/>
            <person name="Skarshewski A."/>
            <person name="Nielsen K.L."/>
            <person name="Tyson G.W."/>
            <person name="Nielsen P.H."/>
        </authorList>
    </citation>
    <scope>NUCLEOTIDE SEQUENCE [LARGE SCALE GENOMIC DNA]</scope>
    <source>
        <strain evidence="11">TM71</strain>
    </source>
</reference>
<sequence>MRPRTSNSRQTSHYSPRFAGKKRTPTKRSTQEIHASRFINKAIAPVDDTPYAATHLFSDFGLNPQTIATLGHIGYETPSPIQDRTIKPGLAGKDVIGLANTGTGKTAAFLLPIIDALATTRTVQGALVLAPTRELAQQINDEFRRFSAGQKLYSALVVGGVNMSRQIREVQRGPHLIVGTPGRINDLIDRNILRLASCTTFVLDEADRMCDMGFVRDIRKIESELPRKRQTFCFSATMTTDVKAIVEEFMHDPVTVSVIKNETNDHIEQDVIHARDKAHKIELLLELLGKDGFDKVIVFCDTKHFAQRLSDRLSKEGFTSEAIHGNKSQGQRDRALRAFKSGNVRILVATDVAARGLDIPNVSHVINFDAPKQYEDYVHRIGRTGRAGQSGQALTFVSQPGISAPKSLTARHHERPNRSHSVRTEPTQNTKPSHRRRLTGGAAAEDRLVRLIDTL</sequence>
<dbReference type="CDD" id="cd00268">
    <property type="entry name" value="DEADc"/>
    <property type="match status" value="1"/>
</dbReference>
<dbReference type="InterPro" id="IPR050079">
    <property type="entry name" value="DEAD_box_RNA_helicase"/>
</dbReference>
<comment type="similarity">
    <text evidence="5">Belongs to the DEAD box helicase family.</text>
</comment>
<dbReference type="HOGENOM" id="CLU_003041_1_5_0"/>
<dbReference type="InterPro" id="IPR027417">
    <property type="entry name" value="P-loop_NTPase"/>
</dbReference>
<dbReference type="OrthoDB" id="9785240at2"/>
<dbReference type="SMART" id="SM00487">
    <property type="entry name" value="DEXDc"/>
    <property type="match status" value="1"/>
</dbReference>
<dbReference type="PANTHER" id="PTHR47959:SF13">
    <property type="entry name" value="ATP-DEPENDENT RNA HELICASE RHLE"/>
    <property type="match status" value="1"/>
</dbReference>
<feature type="region of interest" description="Disordered" evidence="7">
    <location>
        <begin position="401"/>
        <end position="443"/>
    </location>
</feature>
<feature type="domain" description="Helicase ATP-binding" evidence="8">
    <location>
        <begin position="86"/>
        <end position="256"/>
    </location>
</feature>
<dbReference type="Pfam" id="PF00270">
    <property type="entry name" value="DEAD"/>
    <property type="match status" value="1"/>
</dbReference>
<evidence type="ECO:0000256" key="4">
    <source>
        <dbReference type="ARBA" id="ARBA00022840"/>
    </source>
</evidence>
<dbReference type="KEGG" id="saal:L336_1032"/>
<evidence type="ECO:0000313" key="11">
    <source>
        <dbReference type="EMBL" id="AGL62731.1"/>
    </source>
</evidence>
<keyword evidence="12" id="KW-1185">Reference proteome</keyword>
<dbReference type="EMBL" id="CP005957">
    <property type="protein sequence ID" value="AGL62731.1"/>
    <property type="molecule type" value="Genomic_DNA"/>
</dbReference>
<feature type="compositionally biased region" description="Basic residues" evidence="7">
    <location>
        <begin position="409"/>
        <end position="421"/>
    </location>
</feature>
<dbReference type="GO" id="GO:0005524">
    <property type="term" value="F:ATP binding"/>
    <property type="evidence" value="ECO:0007669"/>
    <property type="project" value="UniProtKB-KW"/>
</dbReference>
<dbReference type="GO" id="GO:0003724">
    <property type="term" value="F:RNA helicase activity"/>
    <property type="evidence" value="ECO:0007669"/>
    <property type="project" value="InterPro"/>
</dbReference>
<dbReference type="PATRIC" id="fig|1332188.3.peg.1027"/>
<keyword evidence="1" id="KW-0547">Nucleotide-binding</keyword>
<dbReference type="PROSITE" id="PS51192">
    <property type="entry name" value="HELICASE_ATP_BIND_1"/>
    <property type="match status" value="1"/>
</dbReference>
<evidence type="ECO:0000256" key="5">
    <source>
        <dbReference type="ARBA" id="ARBA00038437"/>
    </source>
</evidence>
<evidence type="ECO:0000259" key="8">
    <source>
        <dbReference type="PROSITE" id="PS51192"/>
    </source>
</evidence>
<evidence type="ECO:0000259" key="9">
    <source>
        <dbReference type="PROSITE" id="PS51194"/>
    </source>
</evidence>
<evidence type="ECO:0000256" key="2">
    <source>
        <dbReference type="ARBA" id="ARBA00022801"/>
    </source>
</evidence>
<proteinExistence type="inferred from homology"/>
<feature type="short sequence motif" description="Q motif" evidence="6">
    <location>
        <begin position="55"/>
        <end position="83"/>
    </location>
</feature>
<keyword evidence="2" id="KW-0378">Hydrolase</keyword>
<feature type="compositionally biased region" description="Polar residues" evidence="7">
    <location>
        <begin position="1"/>
        <end position="14"/>
    </location>
</feature>
<keyword evidence="4" id="KW-0067">ATP-binding</keyword>
<dbReference type="PROSITE" id="PS51194">
    <property type="entry name" value="HELICASE_CTER"/>
    <property type="match status" value="1"/>
</dbReference>
<keyword evidence="3 11" id="KW-0347">Helicase</keyword>
<dbReference type="STRING" id="1332188.L336_1032"/>
<dbReference type="GO" id="GO:0005829">
    <property type="term" value="C:cytosol"/>
    <property type="evidence" value="ECO:0007669"/>
    <property type="project" value="TreeGrafter"/>
</dbReference>